<evidence type="ECO:0000259" key="1">
    <source>
        <dbReference type="SMART" id="SM00477"/>
    </source>
</evidence>
<dbReference type="InterPro" id="IPR001604">
    <property type="entry name" value="Endo_G_ENPP1-like_dom"/>
</dbReference>
<dbReference type="Pfam" id="PF01223">
    <property type="entry name" value="Endonuclease_NS"/>
    <property type="match status" value="1"/>
</dbReference>
<dbReference type="GO" id="GO:0003676">
    <property type="term" value="F:nucleic acid binding"/>
    <property type="evidence" value="ECO:0007669"/>
    <property type="project" value="InterPro"/>
</dbReference>
<feature type="domain" description="ENPP1-3/EXOG-like endonuclease/phosphodiesterase" evidence="1">
    <location>
        <begin position="23"/>
        <end position="202"/>
    </location>
</feature>
<name>A0A218MLZ7_9VIRU</name>
<evidence type="ECO:0000313" key="3">
    <source>
        <dbReference type="EMBL" id="ASF00304.1"/>
    </source>
</evidence>
<accession>A0A218MLZ7</accession>
<dbReference type="GO" id="GO:0046872">
    <property type="term" value="F:metal ion binding"/>
    <property type="evidence" value="ECO:0007669"/>
    <property type="project" value="InterPro"/>
</dbReference>
<reference evidence="3" key="1">
    <citation type="submission" date="2016-10" db="EMBL/GenBank/DDBJ databases">
        <authorList>
            <person name="Varghese N."/>
        </authorList>
    </citation>
    <scope>NUCLEOTIDE SEQUENCE</scope>
</reference>
<reference evidence="3" key="2">
    <citation type="journal article" date="2017" name="Nat. Commun.">
        <title>Single-virus genomics reveals hidden cosmopolitan and abundant viruses.</title>
        <authorList>
            <person name="Martinez-Hernandez F."/>
            <person name="Fornas O."/>
            <person name="Lluesma Gomez M."/>
            <person name="Bolduc B."/>
            <person name="de la Cruz Pena M.J."/>
            <person name="Martinez J.M."/>
            <person name="Anton J."/>
            <person name="Gasol J.M."/>
            <person name="Rosselli R."/>
            <person name="Rodriguez-Valera F."/>
            <person name="Sullivan M.B."/>
            <person name="Acinas S.G."/>
            <person name="Martinez-Garcia M."/>
        </authorList>
    </citation>
    <scope>NUCLEOTIDE SEQUENCE</scope>
</reference>
<dbReference type="InterPro" id="IPR044925">
    <property type="entry name" value="His-Me_finger_sf"/>
</dbReference>
<dbReference type="SMART" id="SM00477">
    <property type="entry name" value="NUC"/>
    <property type="match status" value="1"/>
</dbReference>
<dbReference type="GO" id="GO:0004519">
    <property type="term" value="F:endonuclease activity"/>
    <property type="evidence" value="ECO:0007669"/>
    <property type="project" value="TreeGrafter"/>
</dbReference>
<protein>
    <recommendedName>
        <fullName evidence="4">DNA/RNA non-specific endonuclease</fullName>
    </recommendedName>
</protein>
<dbReference type="SUPFAM" id="SSF54060">
    <property type="entry name" value="His-Me finger endonucleases"/>
    <property type="match status" value="1"/>
</dbReference>
<dbReference type="InterPro" id="IPR044929">
    <property type="entry name" value="DNA/RNA_non-sp_Endonuclease_sf"/>
</dbReference>
<organism evidence="3">
    <name type="scientific">uncultured virus</name>
    <dbReference type="NCBI Taxonomy" id="340016"/>
    <lineage>
        <taxon>Viruses</taxon>
        <taxon>environmental samples</taxon>
    </lineage>
</organism>
<sequence length="202" mass="23747">MNKLILTLLISLSVFSEEVWIDKNIYQVLYNTELEQPVFVSYTVTDRPKNVDRKGLNFYKEDDIHTSDNKDYYKNIWDKGHMAPAAHFSDTMENLKDTFSFVNSALQHEKLNRGAWRFLEAAVRKWGEEEELFVENIIIFNKNSLVLDTGATVPDGFEKRIFFQDSNIQKCFFFANEAPDMKWHEYEVECIIEPQPTIDIRG</sequence>
<dbReference type="InterPro" id="IPR020821">
    <property type="entry name" value="ENPP1-3/EXOG-like_nuc-like"/>
</dbReference>
<dbReference type="SMART" id="SM00892">
    <property type="entry name" value="Endonuclease_NS"/>
    <property type="match status" value="1"/>
</dbReference>
<dbReference type="EMBL" id="KY052827">
    <property type="protein sequence ID" value="ASF00304.1"/>
    <property type="molecule type" value="Genomic_DNA"/>
</dbReference>
<feature type="domain" description="DNA/RNA non-specific endonuclease/pyrophosphatase/phosphodiesterase" evidence="2">
    <location>
        <begin position="22"/>
        <end position="195"/>
    </location>
</feature>
<dbReference type="Gene3D" id="3.40.570.10">
    <property type="entry name" value="Extracellular Endonuclease, subunit A"/>
    <property type="match status" value="1"/>
</dbReference>
<dbReference type="PANTHER" id="PTHR13966:SF5">
    <property type="entry name" value="ENDONUCLEASE G, MITOCHONDRIAL"/>
    <property type="match status" value="1"/>
</dbReference>
<evidence type="ECO:0000259" key="2">
    <source>
        <dbReference type="SMART" id="SM00892"/>
    </source>
</evidence>
<proteinExistence type="predicted"/>
<dbReference type="PANTHER" id="PTHR13966">
    <property type="entry name" value="ENDONUCLEASE RELATED"/>
    <property type="match status" value="1"/>
</dbReference>
<evidence type="ECO:0008006" key="4">
    <source>
        <dbReference type="Google" id="ProtNLM"/>
    </source>
</evidence>
<dbReference type="InterPro" id="IPR040255">
    <property type="entry name" value="Non-specific_endonuclease"/>
</dbReference>
<dbReference type="GO" id="GO:0016787">
    <property type="term" value="F:hydrolase activity"/>
    <property type="evidence" value="ECO:0007669"/>
    <property type="project" value="InterPro"/>
</dbReference>